<evidence type="ECO:0000313" key="3">
    <source>
        <dbReference type="Proteomes" id="UP000799423"/>
    </source>
</evidence>
<accession>A0A6A7B4T7</accession>
<feature type="chain" id="PRO_5025366587" description="Cyanovirin-N domain-containing protein" evidence="1">
    <location>
        <begin position="20"/>
        <end position="167"/>
    </location>
</feature>
<sequence>MKLSILFLTLLGLIMITAARSPPPCVTGDRICGKDAKVLLECQHGQFKRIMDCALFNQVCEKNINGTPHCGGHKSTLDGRTNDIIVRDDDPHAMCTEGELICAAAADNGYDGGVFNASRTPSRTAAGLKPRAVSTDFDSPLDIDSVRFSGVLGGTFLDTRVAMAVFT</sequence>
<feature type="signal peptide" evidence="1">
    <location>
        <begin position="1"/>
        <end position="19"/>
    </location>
</feature>
<name>A0A6A7B4T7_9PLEO</name>
<evidence type="ECO:0000256" key="1">
    <source>
        <dbReference type="SAM" id="SignalP"/>
    </source>
</evidence>
<gene>
    <name evidence="2" type="ORF">T440DRAFT_508140</name>
</gene>
<evidence type="ECO:0000313" key="2">
    <source>
        <dbReference type="EMBL" id="KAF2850343.1"/>
    </source>
</evidence>
<proteinExistence type="predicted"/>
<dbReference type="OrthoDB" id="10319794at2759"/>
<dbReference type="Proteomes" id="UP000799423">
    <property type="component" value="Unassembled WGS sequence"/>
</dbReference>
<protein>
    <recommendedName>
        <fullName evidence="4">Cyanovirin-N domain-containing protein</fullName>
    </recommendedName>
</protein>
<dbReference type="AlphaFoldDB" id="A0A6A7B4T7"/>
<keyword evidence="3" id="KW-1185">Reference proteome</keyword>
<dbReference type="EMBL" id="MU006307">
    <property type="protein sequence ID" value="KAF2850343.1"/>
    <property type="molecule type" value="Genomic_DNA"/>
</dbReference>
<reference evidence="2" key="1">
    <citation type="submission" date="2020-01" db="EMBL/GenBank/DDBJ databases">
        <authorList>
            <consortium name="DOE Joint Genome Institute"/>
            <person name="Haridas S."/>
            <person name="Albert R."/>
            <person name="Binder M."/>
            <person name="Bloem J."/>
            <person name="Labutti K."/>
            <person name="Salamov A."/>
            <person name="Andreopoulos B."/>
            <person name="Baker S.E."/>
            <person name="Barry K."/>
            <person name="Bills G."/>
            <person name="Bluhm B.H."/>
            <person name="Cannon C."/>
            <person name="Castanera R."/>
            <person name="Culley D.E."/>
            <person name="Daum C."/>
            <person name="Ezra D."/>
            <person name="Gonzalez J.B."/>
            <person name="Henrissat B."/>
            <person name="Kuo A."/>
            <person name="Liang C."/>
            <person name="Lipzen A."/>
            <person name="Lutzoni F."/>
            <person name="Magnuson J."/>
            <person name="Mondo S."/>
            <person name="Nolan M."/>
            <person name="Ohm R."/>
            <person name="Pangilinan J."/>
            <person name="Park H.-J."/>
            <person name="Ramirez L."/>
            <person name="Alfaro M."/>
            <person name="Sun H."/>
            <person name="Tritt A."/>
            <person name="Yoshinaga Y."/>
            <person name="Zwiers L.-H."/>
            <person name="Turgeon B.G."/>
            <person name="Goodwin S.B."/>
            <person name="Spatafora J.W."/>
            <person name="Crous P.W."/>
            <person name="Grigoriev I.V."/>
        </authorList>
    </citation>
    <scope>NUCLEOTIDE SEQUENCE</scope>
    <source>
        <strain evidence="2">IPT5</strain>
    </source>
</reference>
<organism evidence="2 3">
    <name type="scientific">Plenodomus tracheiphilus IPT5</name>
    <dbReference type="NCBI Taxonomy" id="1408161"/>
    <lineage>
        <taxon>Eukaryota</taxon>
        <taxon>Fungi</taxon>
        <taxon>Dikarya</taxon>
        <taxon>Ascomycota</taxon>
        <taxon>Pezizomycotina</taxon>
        <taxon>Dothideomycetes</taxon>
        <taxon>Pleosporomycetidae</taxon>
        <taxon>Pleosporales</taxon>
        <taxon>Pleosporineae</taxon>
        <taxon>Leptosphaeriaceae</taxon>
        <taxon>Plenodomus</taxon>
    </lineage>
</organism>
<evidence type="ECO:0008006" key="4">
    <source>
        <dbReference type="Google" id="ProtNLM"/>
    </source>
</evidence>
<keyword evidence="1" id="KW-0732">Signal</keyword>